<keyword evidence="1" id="KW-0472">Membrane</keyword>
<keyword evidence="3" id="KW-1185">Reference proteome</keyword>
<proteinExistence type="predicted"/>
<evidence type="ECO:0000313" key="2">
    <source>
        <dbReference type="EMBL" id="GBP08967.1"/>
    </source>
</evidence>
<reference evidence="2 3" key="1">
    <citation type="journal article" date="2019" name="Commun. Biol.">
        <title>The bagworm genome reveals a unique fibroin gene that provides high tensile strength.</title>
        <authorList>
            <person name="Kono N."/>
            <person name="Nakamura H."/>
            <person name="Ohtoshi R."/>
            <person name="Tomita M."/>
            <person name="Numata K."/>
            <person name="Arakawa K."/>
        </authorList>
    </citation>
    <scope>NUCLEOTIDE SEQUENCE [LARGE SCALE GENOMIC DNA]</scope>
</reference>
<evidence type="ECO:0000256" key="1">
    <source>
        <dbReference type="SAM" id="Phobius"/>
    </source>
</evidence>
<feature type="transmembrane region" description="Helical" evidence="1">
    <location>
        <begin position="76"/>
        <end position="98"/>
    </location>
</feature>
<gene>
    <name evidence="2" type="ORF">EVAR_68552_1</name>
</gene>
<keyword evidence="1" id="KW-1133">Transmembrane helix</keyword>
<accession>A0A4C1T6A4</accession>
<dbReference type="EMBL" id="BGZK01004432">
    <property type="protein sequence ID" value="GBP08967.1"/>
    <property type="molecule type" value="Genomic_DNA"/>
</dbReference>
<dbReference type="Proteomes" id="UP000299102">
    <property type="component" value="Unassembled WGS sequence"/>
</dbReference>
<comment type="caution">
    <text evidence="2">The sequence shown here is derived from an EMBL/GenBank/DDBJ whole genome shotgun (WGS) entry which is preliminary data.</text>
</comment>
<dbReference type="AlphaFoldDB" id="A0A4C1T6A4"/>
<organism evidence="2 3">
    <name type="scientific">Eumeta variegata</name>
    <name type="common">Bagworm moth</name>
    <name type="synonym">Eumeta japonica</name>
    <dbReference type="NCBI Taxonomy" id="151549"/>
    <lineage>
        <taxon>Eukaryota</taxon>
        <taxon>Metazoa</taxon>
        <taxon>Ecdysozoa</taxon>
        <taxon>Arthropoda</taxon>
        <taxon>Hexapoda</taxon>
        <taxon>Insecta</taxon>
        <taxon>Pterygota</taxon>
        <taxon>Neoptera</taxon>
        <taxon>Endopterygota</taxon>
        <taxon>Lepidoptera</taxon>
        <taxon>Glossata</taxon>
        <taxon>Ditrysia</taxon>
        <taxon>Tineoidea</taxon>
        <taxon>Psychidae</taxon>
        <taxon>Oiketicinae</taxon>
        <taxon>Eumeta</taxon>
    </lineage>
</organism>
<sequence>MLDQSAAAPAPAGGGALRALSLHDALRCQRSRVTFNAPPRCGVRGNLTFILNNLSVDPAVVTTSSWRFPVRSARSIGPLTFFHVGVVMICVFFGFSLAG</sequence>
<evidence type="ECO:0000313" key="3">
    <source>
        <dbReference type="Proteomes" id="UP000299102"/>
    </source>
</evidence>
<keyword evidence="1" id="KW-0812">Transmembrane</keyword>
<name>A0A4C1T6A4_EUMVA</name>
<protein>
    <submittedName>
        <fullName evidence="2">Uncharacterized protein</fullName>
    </submittedName>
</protein>